<evidence type="ECO:0000313" key="8">
    <source>
        <dbReference type="EMBL" id="SHG28084.1"/>
    </source>
</evidence>
<evidence type="ECO:0000256" key="4">
    <source>
        <dbReference type="ARBA" id="ARBA00022692"/>
    </source>
</evidence>
<evidence type="ECO:0000256" key="7">
    <source>
        <dbReference type="SAM" id="Phobius"/>
    </source>
</evidence>
<keyword evidence="4 7" id="KW-0812">Transmembrane</keyword>
<comment type="similarity">
    <text evidence="2">Belongs to the UPF0410 family.</text>
</comment>
<gene>
    <name evidence="8" type="ORF">SAMN05444008_1244</name>
</gene>
<dbReference type="OrthoDB" id="9811343at2"/>
<dbReference type="Pfam" id="PF04226">
    <property type="entry name" value="Transgly_assoc"/>
    <property type="match status" value="1"/>
</dbReference>
<name>A0A1M5II82_9BACT</name>
<protein>
    <submittedName>
        <fullName evidence="8">Uncharacterized membrane protein YeaQ/YmgE, transglycosylase-associated protein family</fullName>
    </submittedName>
</protein>
<evidence type="ECO:0000256" key="2">
    <source>
        <dbReference type="ARBA" id="ARBA00011006"/>
    </source>
</evidence>
<evidence type="ECO:0000313" key="9">
    <source>
        <dbReference type="Proteomes" id="UP000184368"/>
    </source>
</evidence>
<accession>A0A1M5II82</accession>
<dbReference type="EMBL" id="FQUO01000024">
    <property type="protein sequence ID" value="SHG28084.1"/>
    <property type="molecule type" value="Genomic_DNA"/>
</dbReference>
<keyword evidence="9" id="KW-1185">Reference proteome</keyword>
<evidence type="ECO:0000256" key="1">
    <source>
        <dbReference type="ARBA" id="ARBA00004651"/>
    </source>
</evidence>
<keyword evidence="3" id="KW-1003">Cell membrane</keyword>
<evidence type="ECO:0000256" key="6">
    <source>
        <dbReference type="ARBA" id="ARBA00023136"/>
    </source>
</evidence>
<feature type="transmembrane region" description="Helical" evidence="7">
    <location>
        <begin position="29"/>
        <end position="51"/>
    </location>
</feature>
<keyword evidence="5 7" id="KW-1133">Transmembrane helix</keyword>
<evidence type="ECO:0000256" key="5">
    <source>
        <dbReference type="ARBA" id="ARBA00022989"/>
    </source>
</evidence>
<feature type="transmembrane region" description="Helical" evidence="7">
    <location>
        <begin position="58"/>
        <end position="80"/>
    </location>
</feature>
<dbReference type="PANTHER" id="PTHR33884:SF3">
    <property type="entry name" value="UPF0410 PROTEIN YMGE"/>
    <property type="match status" value="1"/>
</dbReference>
<keyword evidence="6 7" id="KW-0472">Membrane</keyword>
<dbReference type="GO" id="GO:0005886">
    <property type="term" value="C:plasma membrane"/>
    <property type="evidence" value="ECO:0007669"/>
    <property type="project" value="UniProtKB-SubCell"/>
</dbReference>
<dbReference type="AlphaFoldDB" id="A0A1M5II82"/>
<dbReference type="RefSeq" id="WP_073048144.1">
    <property type="nucleotide sequence ID" value="NZ_FQUO01000024.1"/>
</dbReference>
<proteinExistence type="inferred from homology"/>
<dbReference type="PANTHER" id="PTHR33884">
    <property type="entry name" value="UPF0410 PROTEIN YMGE"/>
    <property type="match status" value="1"/>
</dbReference>
<dbReference type="STRING" id="1302690.BUE76_10045"/>
<evidence type="ECO:0000256" key="3">
    <source>
        <dbReference type="ARBA" id="ARBA00022475"/>
    </source>
</evidence>
<dbReference type="Proteomes" id="UP000184368">
    <property type="component" value="Unassembled WGS sequence"/>
</dbReference>
<comment type="subcellular location">
    <subcellularLocation>
        <location evidence="1">Cell membrane</location>
        <topology evidence="1">Multi-pass membrane protein</topology>
    </subcellularLocation>
</comment>
<organism evidence="8 9">
    <name type="scientific">Cnuella takakiae</name>
    <dbReference type="NCBI Taxonomy" id="1302690"/>
    <lineage>
        <taxon>Bacteria</taxon>
        <taxon>Pseudomonadati</taxon>
        <taxon>Bacteroidota</taxon>
        <taxon>Chitinophagia</taxon>
        <taxon>Chitinophagales</taxon>
        <taxon>Chitinophagaceae</taxon>
        <taxon>Cnuella</taxon>
    </lineage>
</organism>
<dbReference type="InterPro" id="IPR007341">
    <property type="entry name" value="Transgly_assoc"/>
</dbReference>
<sequence length="88" mass="9084">MGIISWILLGLVAGAIAKALRPGRDPQGCIVTMIIGVVGAVIGGYIARFLGWDGVDGFNLYSILIATAGAVLALFIWAAVTGNRNRGV</sequence>
<reference evidence="8 9" key="1">
    <citation type="submission" date="2016-11" db="EMBL/GenBank/DDBJ databases">
        <authorList>
            <person name="Jaros S."/>
            <person name="Januszkiewicz K."/>
            <person name="Wedrychowicz H."/>
        </authorList>
    </citation>
    <scope>NUCLEOTIDE SEQUENCE [LARGE SCALE GENOMIC DNA]</scope>
    <source>
        <strain evidence="8 9">DSM 26897</strain>
    </source>
</reference>